<dbReference type="PANTHER" id="PTHR30126">
    <property type="entry name" value="HTH-TYPE TRANSCRIPTIONAL REGULATOR"/>
    <property type="match status" value="1"/>
</dbReference>
<dbReference type="GO" id="GO:0003700">
    <property type="term" value="F:DNA-binding transcription factor activity"/>
    <property type="evidence" value="ECO:0007669"/>
    <property type="project" value="InterPro"/>
</dbReference>
<keyword evidence="4" id="KW-0804">Transcription</keyword>
<keyword evidence="3" id="KW-0238">DNA-binding</keyword>
<dbReference type="PROSITE" id="PS50931">
    <property type="entry name" value="HTH_LYSR"/>
    <property type="match status" value="1"/>
</dbReference>
<dbReference type="InterPro" id="IPR036388">
    <property type="entry name" value="WH-like_DNA-bd_sf"/>
</dbReference>
<accession>A0AAU8A5T6</accession>
<protein>
    <submittedName>
        <fullName evidence="6">LysR family transcriptional regulator</fullName>
    </submittedName>
</protein>
<dbReference type="FunFam" id="1.10.10.10:FF:000001">
    <property type="entry name" value="LysR family transcriptional regulator"/>
    <property type="match status" value="1"/>
</dbReference>
<dbReference type="InterPro" id="IPR005119">
    <property type="entry name" value="LysR_subst-bd"/>
</dbReference>
<dbReference type="RefSeq" id="WP_353422913.1">
    <property type="nucleotide sequence ID" value="NZ_CP117826.1"/>
</dbReference>
<evidence type="ECO:0000256" key="1">
    <source>
        <dbReference type="ARBA" id="ARBA00009437"/>
    </source>
</evidence>
<gene>
    <name evidence="6" type="ORF">PUP29_07810</name>
</gene>
<comment type="similarity">
    <text evidence="1">Belongs to the LysR transcriptional regulatory family.</text>
</comment>
<dbReference type="AlphaFoldDB" id="A0AAU8A5T6"/>
<dbReference type="PANTHER" id="PTHR30126:SF39">
    <property type="entry name" value="HTH-TYPE TRANSCRIPTIONAL REGULATOR CYSL"/>
    <property type="match status" value="1"/>
</dbReference>
<dbReference type="EMBL" id="CP117826">
    <property type="protein sequence ID" value="XCC61436.1"/>
    <property type="molecule type" value="Genomic_DNA"/>
</dbReference>
<name>A0AAU8A5T6_9FIRM</name>
<keyword evidence="2" id="KW-0805">Transcription regulation</keyword>
<dbReference type="SUPFAM" id="SSF46785">
    <property type="entry name" value="Winged helix' DNA-binding domain"/>
    <property type="match status" value="1"/>
</dbReference>
<proteinExistence type="inferred from homology"/>
<evidence type="ECO:0000256" key="3">
    <source>
        <dbReference type="ARBA" id="ARBA00023125"/>
    </source>
</evidence>
<evidence type="ECO:0000256" key="2">
    <source>
        <dbReference type="ARBA" id="ARBA00023015"/>
    </source>
</evidence>
<dbReference type="InterPro" id="IPR000847">
    <property type="entry name" value="LysR_HTH_N"/>
</dbReference>
<dbReference type="GO" id="GO:0000976">
    <property type="term" value="F:transcription cis-regulatory region binding"/>
    <property type="evidence" value="ECO:0007669"/>
    <property type="project" value="TreeGrafter"/>
</dbReference>
<dbReference type="InterPro" id="IPR036390">
    <property type="entry name" value="WH_DNA-bd_sf"/>
</dbReference>
<dbReference type="SUPFAM" id="SSF53850">
    <property type="entry name" value="Periplasmic binding protein-like II"/>
    <property type="match status" value="1"/>
</dbReference>
<organism evidence="6">
    <name type="scientific">Christensenella massiliensis</name>
    <dbReference type="NCBI Taxonomy" id="1805714"/>
    <lineage>
        <taxon>Bacteria</taxon>
        <taxon>Bacillati</taxon>
        <taxon>Bacillota</taxon>
        <taxon>Clostridia</taxon>
        <taxon>Christensenellales</taxon>
        <taxon>Christensenellaceae</taxon>
        <taxon>Christensenella</taxon>
    </lineage>
</organism>
<feature type="domain" description="HTH lysR-type" evidence="5">
    <location>
        <begin position="8"/>
        <end position="65"/>
    </location>
</feature>
<evidence type="ECO:0000259" key="5">
    <source>
        <dbReference type="PROSITE" id="PS50931"/>
    </source>
</evidence>
<dbReference type="PRINTS" id="PR00039">
    <property type="entry name" value="HTHLYSR"/>
</dbReference>
<sequence length="299" mass="32739">MDRKGDDMNLRQLTVFCRVCEEMSFTRAAKRLYMTQPAVSHVVAELEQETGCVLFDRIARRIFLTGAGKAFYEKAARIVELTEDLERSKGELDFLSPLRIGSSITIANVLLPGILHRFSEAFHVPVSIEVDTARHNTEKLLSNQIDAALIEGAVADSRLAAHPFSSFTSVAVCAPSYPAPRSLTPQALVRESLLLREKGSSVREVLDSALMLHGLAARPVWTSVDSQALAAAAKSGLGISILPEVLIERELAAGELVRIPVRGLRLKNTNYAVYRRDKYLSPPLSGFLNAAVRKAGDGR</sequence>
<evidence type="ECO:0000256" key="4">
    <source>
        <dbReference type="ARBA" id="ARBA00023163"/>
    </source>
</evidence>
<reference evidence="6" key="1">
    <citation type="submission" date="2023-02" db="EMBL/GenBank/DDBJ databases">
        <title>Gut commensal Christensenella minuta modulates host metabolism via a new class of secondary bile acids.</title>
        <authorList>
            <person name="Liu C."/>
        </authorList>
    </citation>
    <scope>NUCLEOTIDE SEQUENCE</scope>
    <source>
        <strain evidence="6">CA70</strain>
    </source>
</reference>
<dbReference type="Gene3D" id="1.10.10.10">
    <property type="entry name" value="Winged helix-like DNA-binding domain superfamily/Winged helix DNA-binding domain"/>
    <property type="match status" value="1"/>
</dbReference>
<dbReference type="Pfam" id="PF03466">
    <property type="entry name" value="LysR_substrate"/>
    <property type="match status" value="1"/>
</dbReference>
<dbReference type="Gene3D" id="3.40.190.290">
    <property type="match status" value="1"/>
</dbReference>
<dbReference type="Pfam" id="PF00126">
    <property type="entry name" value="HTH_1"/>
    <property type="match status" value="1"/>
</dbReference>
<evidence type="ECO:0000313" key="6">
    <source>
        <dbReference type="EMBL" id="XCC61436.1"/>
    </source>
</evidence>